<accession>A0A8S9QE40</accession>
<comment type="caution">
    <text evidence="2">The sequence shown here is derived from an EMBL/GenBank/DDBJ whole genome shotgun (WGS) entry which is preliminary data.</text>
</comment>
<dbReference type="Gene3D" id="3.30.420.10">
    <property type="entry name" value="Ribonuclease H-like superfamily/Ribonuclease H"/>
    <property type="match status" value="1"/>
</dbReference>
<dbReference type="InterPro" id="IPR036397">
    <property type="entry name" value="RNaseH_sf"/>
</dbReference>
<dbReference type="AlphaFoldDB" id="A0A8S9QE40"/>
<name>A0A8S9QE40_BRACR</name>
<dbReference type="GO" id="GO:0003676">
    <property type="term" value="F:nucleic acid binding"/>
    <property type="evidence" value="ECO:0007669"/>
    <property type="project" value="InterPro"/>
</dbReference>
<dbReference type="EMBL" id="QGKX02001290">
    <property type="protein sequence ID" value="KAF3540929.1"/>
    <property type="molecule type" value="Genomic_DNA"/>
</dbReference>
<dbReference type="Proteomes" id="UP000712600">
    <property type="component" value="Unassembled WGS sequence"/>
</dbReference>
<reference evidence="2" key="1">
    <citation type="submission" date="2019-12" db="EMBL/GenBank/DDBJ databases">
        <title>Genome sequencing and annotation of Brassica cretica.</title>
        <authorList>
            <person name="Studholme D.J."/>
            <person name="Sarris P."/>
        </authorList>
    </citation>
    <scope>NUCLEOTIDE SEQUENCE</scope>
    <source>
        <strain evidence="2">PFS-109/04</strain>
        <tissue evidence="2">Leaf</tissue>
    </source>
</reference>
<dbReference type="GO" id="GO:0004523">
    <property type="term" value="F:RNA-DNA hybrid ribonuclease activity"/>
    <property type="evidence" value="ECO:0007669"/>
    <property type="project" value="InterPro"/>
</dbReference>
<evidence type="ECO:0000313" key="3">
    <source>
        <dbReference type="Proteomes" id="UP000712600"/>
    </source>
</evidence>
<dbReference type="InterPro" id="IPR002156">
    <property type="entry name" value="RNaseH_domain"/>
</dbReference>
<proteinExistence type="predicted"/>
<protein>
    <recommendedName>
        <fullName evidence="1">RNase H type-1 domain-containing protein</fullName>
    </recommendedName>
</protein>
<evidence type="ECO:0000259" key="1">
    <source>
        <dbReference type="Pfam" id="PF13456"/>
    </source>
</evidence>
<gene>
    <name evidence="2" type="ORF">F2Q69_00023399</name>
</gene>
<dbReference type="Pfam" id="PF13456">
    <property type="entry name" value="RVT_3"/>
    <property type="match status" value="1"/>
</dbReference>
<evidence type="ECO:0000313" key="2">
    <source>
        <dbReference type="EMBL" id="KAF3540929.1"/>
    </source>
</evidence>
<sequence>MLLSFNHYGNVIHHARDAIVNAPNRLIAEIRCVIWTLTSLSDLGVTNVIIALDYNEVMEAIKLPLQWPRYRALLHQITKLKEKFVTITFEGETIQTNGIARDIARSVLRDGRFQSYLALGVLLGFRTGLQEKRREEETRSNV</sequence>
<feature type="domain" description="RNase H type-1" evidence="1">
    <location>
        <begin position="6"/>
        <end position="105"/>
    </location>
</feature>
<organism evidence="2 3">
    <name type="scientific">Brassica cretica</name>
    <name type="common">Mustard</name>
    <dbReference type="NCBI Taxonomy" id="69181"/>
    <lineage>
        <taxon>Eukaryota</taxon>
        <taxon>Viridiplantae</taxon>
        <taxon>Streptophyta</taxon>
        <taxon>Embryophyta</taxon>
        <taxon>Tracheophyta</taxon>
        <taxon>Spermatophyta</taxon>
        <taxon>Magnoliopsida</taxon>
        <taxon>eudicotyledons</taxon>
        <taxon>Gunneridae</taxon>
        <taxon>Pentapetalae</taxon>
        <taxon>rosids</taxon>
        <taxon>malvids</taxon>
        <taxon>Brassicales</taxon>
        <taxon>Brassicaceae</taxon>
        <taxon>Brassiceae</taxon>
        <taxon>Brassica</taxon>
    </lineage>
</organism>